<keyword evidence="1" id="KW-0472">Membrane</keyword>
<keyword evidence="3" id="KW-1185">Reference proteome</keyword>
<evidence type="ECO:0000313" key="2">
    <source>
        <dbReference type="EMBL" id="CAE8638112.1"/>
    </source>
</evidence>
<keyword evidence="1" id="KW-1133">Transmembrane helix</keyword>
<evidence type="ECO:0000256" key="1">
    <source>
        <dbReference type="SAM" id="Phobius"/>
    </source>
</evidence>
<evidence type="ECO:0000313" key="3">
    <source>
        <dbReference type="Proteomes" id="UP000654075"/>
    </source>
</evidence>
<accession>A0A813HJG8</accession>
<proteinExistence type="predicted"/>
<protein>
    <submittedName>
        <fullName evidence="2">Uncharacterized protein</fullName>
    </submittedName>
</protein>
<name>A0A813HJG8_POLGL</name>
<organism evidence="2 3">
    <name type="scientific">Polarella glacialis</name>
    <name type="common">Dinoflagellate</name>
    <dbReference type="NCBI Taxonomy" id="89957"/>
    <lineage>
        <taxon>Eukaryota</taxon>
        <taxon>Sar</taxon>
        <taxon>Alveolata</taxon>
        <taxon>Dinophyceae</taxon>
        <taxon>Suessiales</taxon>
        <taxon>Suessiaceae</taxon>
        <taxon>Polarella</taxon>
    </lineage>
</organism>
<feature type="transmembrane region" description="Helical" evidence="1">
    <location>
        <begin position="133"/>
        <end position="155"/>
    </location>
</feature>
<sequence length="247" mass="26700">MATDGGNKVPLMLKKGAMLSACLVGVWVLVQLMTQFASAVKPLLLATMLAGCLEYIVQLFEVGLVRASRLVHCALCCQCCRGRRRRRPHGGAPDADERYLELEASSGAEDGSTSCLPEEVTAEWKLEDAGRFFLPRLVAVVMVLTVAAISIGQLVSSLVANLKNIDLQVYRQGLTELEQAILALAQKVSPDIKDQLQHAGNQVFSLERAGVRGHGQERNTGLGHDRHAHLSALDLHGSPGPESREKS</sequence>
<gene>
    <name evidence="2" type="ORF">PGLA1383_LOCUS53381</name>
</gene>
<dbReference type="AlphaFoldDB" id="A0A813HJG8"/>
<reference evidence="2" key="1">
    <citation type="submission" date="2021-02" db="EMBL/GenBank/DDBJ databases">
        <authorList>
            <person name="Dougan E. K."/>
            <person name="Rhodes N."/>
            <person name="Thang M."/>
            <person name="Chan C."/>
        </authorList>
    </citation>
    <scope>NUCLEOTIDE SEQUENCE</scope>
</reference>
<dbReference type="EMBL" id="CAJNNV010031866">
    <property type="protein sequence ID" value="CAE8638112.1"/>
    <property type="molecule type" value="Genomic_DNA"/>
</dbReference>
<comment type="caution">
    <text evidence="2">The sequence shown here is derived from an EMBL/GenBank/DDBJ whole genome shotgun (WGS) entry which is preliminary data.</text>
</comment>
<keyword evidence="1" id="KW-0812">Transmembrane</keyword>
<dbReference type="Proteomes" id="UP000654075">
    <property type="component" value="Unassembled WGS sequence"/>
</dbReference>